<keyword evidence="8" id="KW-0342">GTP-binding</keyword>
<dbReference type="Gene3D" id="1.20.58.420">
    <property type="entry name" value="AHSP"/>
    <property type="match status" value="1"/>
</dbReference>
<dbReference type="CDD" id="cd01851">
    <property type="entry name" value="GBP"/>
    <property type="match status" value="1"/>
</dbReference>
<evidence type="ECO:0000313" key="14">
    <source>
        <dbReference type="EMBL" id="KAJ8377601.1"/>
    </source>
</evidence>
<comment type="caution">
    <text evidence="14">The sequence shown here is derived from an EMBL/GenBank/DDBJ whole genome shotgun (WGS) entry which is preliminary data.</text>
</comment>
<evidence type="ECO:0000256" key="3">
    <source>
        <dbReference type="ARBA" id="ARBA00022741"/>
    </source>
</evidence>
<evidence type="ECO:0000256" key="8">
    <source>
        <dbReference type="ARBA" id="ARBA00023134"/>
    </source>
</evidence>
<proteinExistence type="inferred from homology"/>
<comment type="catalytic activity">
    <reaction evidence="10">
        <text>GTP + H2O = GDP + phosphate + H(+)</text>
        <dbReference type="Rhea" id="RHEA:19669"/>
        <dbReference type="ChEBI" id="CHEBI:15377"/>
        <dbReference type="ChEBI" id="CHEBI:15378"/>
        <dbReference type="ChEBI" id="CHEBI:37565"/>
        <dbReference type="ChEBI" id="CHEBI:43474"/>
        <dbReference type="ChEBI" id="CHEBI:58189"/>
    </reaction>
    <physiologicalReaction direction="left-to-right" evidence="10">
        <dbReference type="Rhea" id="RHEA:19670"/>
    </physiologicalReaction>
</comment>
<feature type="domain" description="GB1/RHD3-type G" evidence="13">
    <location>
        <begin position="86"/>
        <end position="331"/>
    </location>
</feature>
<organism evidence="14 15">
    <name type="scientific">Aldrovandia affinis</name>
    <dbReference type="NCBI Taxonomy" id="143900"/>
    <lineage>
        <taxon>Eukaryota</taxon>
        <taxon>Metazoa</taxon>
        <taxon>Chordata</taxon>
        <taxon>Craniata</taxon>
        <taxon>Vertebrata</taxon>
        <taxon>Euteleostomi</taxon>
        <taxon>Actinopterygii</taxon>
        <taxon>Neopterygii</taxon>
        <taxon>Teleostei</taxon>
        <taxon>Notacanthiformes</taxon>
        <taxon>Halosauridae</taxon>
        <taxon>Aldrovandia</taxon>
    </lineage>
</organism>
<dbReference type="GO" id="GO:0003924">
    <property type="term" value="F:GTPase activity"/>
    <property type="evidence" value="ECO:0007669"/>
    <property type="project" value="InterPro"/>
</dbReference>
<evidence type="ECO:0000313" key="15">
    <source>
        <dbReference type="Proteomes" id="UP001221898"/>
    </source>
</evidence>
<evidence type="ECO:0000256" key="2">
    <source>
        <dbReference type="ARBA" id="ARBA00022692"/>
    </source>
</evidence>
<name>A0AAD7W305_9TELE</name>
<dbReference type="Proteomes" id="UP001221898">
    <property type="component" value="Unassembled WGS sequence"/>
</dbReference>
<evidence type="ECO:0000256" key="4">
    <source>
        <dbReference type="ARBA" id="ARBA00022801"/>
    </source>
</evidence>
<evidence type="ECO:0000256" key="5">
    <source>
        <dbReference type="ARBA" id="ARBA00022824"/>
    </source>
</evidence>
<dbReference type="FunFam" id="1.20.58.420:FF:000001">
    <property type="entry name" value="Atlastin-1 isoform 1"/>
    <property type="match status" value="1"/>
</dbReference>
<evidence type="ECO:0000256" key="7">
    <source>
        <dbReference type="ARBA" id="ARBA00022989"/>
    </source>
</evidence>
<evidence type="ECO:0000256" key="6">
    <source>
        <dbReference type="ARBA" id="ARBA00022842"/>
    </source>
</evidence>
<dbReference type="Gene3D" id="3.40.50.300">
    <property type="entry name" value="P-loop containing nucleotide triphosphate hydrolases"/>
    <property type="match status" value="1"/>
</dbReference>
<sequence length="574" mass="64505">MAAESGFRNRNKSERNCKSNVFEEGWQGVEDVSMASPEEAPPLCDDEALWEAARPVQIVLADEDEHNFELDERALERILLQEHVRDLNVVVVSVAGAFRKGKSFLLDFMLRYMYDQTPGVWLGGDDDPLTGFTWRGGCERETTGIQAWSEVFIVDKPDGSKVAVLLIDTQGAFDSQSTIKDCATVFALSTMTSSVQVYNLSQNIQEDDLQHLQLFTEYGRLAMEEIYRKPFQTLMFLIRDWSYPYEHTYGLEGGNHFLEKRLQVKQNQHEELQNVRKHIHSCFSNIGCFLLPHPGLRVATNPNFDGRLKDIDDDFKKELENLVPLLLSPENLVEKEIGGSKVTCRDLVEYFKAYIKIYQGEELPHPKSMLQATAEANNLAAVAGAKDTYNKSMERVCGGDRPYIAPADLERSHAEFRQRSVLQFRAVKKMGGAEFCGRYQEQLEGALDEAYANFIKHNDGKNIFHAARTPATLFALMFAAYVLSGLTGLLGLNSVAAACNLLMGAALLALCVWAYVKYSGEFRDLGAVIDQVADTLWEQVLKPLGDHYMEDSVRQSVVNSIRGGLTQHAKLKAQ</sequence>
<evidence type="ECO:0000256" key="1">
    <source>
        <dbReference type="ARBA" id="ARBA00004477"/>
    </source>
</evidence>
<dbReference type="Pfam" id="PF02841">
    <property type="entry name" value="GBP_C"/>
    <property type="match status" value="1"/>
</dbReference>
<dbReference type="InterPro" id="IPR003191">
    <property type="entry name" value="Guanylate-bd/ATL_C"/>
</dbReference>
<dbReference type="SUPFAM" id="SSF48340">
    <property type="entry name" value="Interferon-induced guanylate-binding protein 1 (GBP1), C-terminal domain"/>
    <property type="match status" value="1"/>
</dbReference>
<accession>A0AAD7W305</accession>
<feature type="transmembrane region" description="Helical" evidence="12">
    <location>
        <begin position="471"/>
        <end position="489"/>
    </location>
</feature>
<feature type="transmembrane region" description="Helical" evidence="12">
    <location>
        <begin position="495"/>
        <end position="516"/>
    </location>
</feature>
<comment type="subcellular location">
    <subcellularLocation>
        <location evidence="1">Endoplasmic reticulum membrane</location>
        <topology evidence="1">Multi-pass membrane protein</topology>
    </subcellularLocation>
</comment>
<dbReference type="InterPro" id="IPR027417">
    <property type="entry name" value="P-loop_NTPase"/>
</dbReference>
<dbReference type="GO" id="GO:0098826">
    <property type="term" value="C:endoplasmic reticulum tubular network membrane"/>
    <property type="evidence" value="ECO:0007669"/>
    <property type="project" value="UniProtKB-ARBA"/>
</dbReference>
<dbReference type="EMBL" id="JAINUG010000346">
    <property type="protein sequence ID" value="KAJ8377601.1"/>
    <property type="molecule type" value="Genomic_DNA"/>
</dbReference>
<dbReference type="Pfam" id="PF02263">
    <property type="entry name" value="GBP"/>
    <property type="match status" value="1"/>
</dbReference>
<keyword evidence="4" id="KW-0378">Hydrolase</keyword>
<keyword evidence="2 12" id="KW-0812">Transmembrane</keyword>
<evidence type="ECO:0000259" key="13">
    <source>
        <dbReference type="PROSITE" id="PS51715"/>
    </source>
</evidence>
<evidence type="ECO:0000256" key="10">
    <source>
        <dbReference type="ARBA" id="ARBA00049117"/>
    </source>
</evidence>
<evidence type="ECO:0000256" key="9">
    <source>
        <dbReference type="ARBA" id="ARBA00023136"/>
    </source>
</evidence>
<protein>
    <recommendedName>
        <fullName evidence="13">GB1/RHD3-type G domain-containing protein</fullName>
    </recommendedName>
</protein>
<dbReference type="GO" id="GO:1990809">
    <property type="term" value="P:endoplasmic reticulum tubular network membrane organization"/>
    <property type="evidence" value="ECO:0007669"/>
    <property type="project" value="UniProtKB-ARBA"/>
</dbReference>
<dbReference type="SUPFAM" id="SSF52540">
    <property type="entry name" value="P-loop containing nucleoside triphosphate hydrolases"/>
    <property type="match status" value="1"/>
</dbReference>
<dbReference type="PANTHER" id="PTHR10751">
    <property type="entry name" value="GUANYLATE BINDING PROTEIN"/>
    <property type="match status" value="1"/>
</dbReference>
<dbReference type="FunFam" id="3.40.50.300:FF:000314">
    <property type="entry name" value="Atlastin-2 isoform 2"/>
    <property type="match status" value="1"/>
</dbReference>
<dbReference type="InterPro" id="IPR030386">
    <property type="entry name" value="G_GB1_RHD3_dom"/>
</dbReference>
<keyword evidence="9 12" id="KW-0472">Membrane</keyword>
<keyword evidence="6" id="KW-0460">Magnesium</keyword>
<dbReference type="PROSITE" id="PS51715">
    <property type="entry name" value="G_GB1_RHD3"/>
    <property type="match status" value="1"/>
</dbReference>
<dbReference type="GO" id="GO:0005525">
    <property type="term" value="F:GTP binding"/>
    <property type="evidence" value="ECO:0007669"/>
    <property type="project" value="UniProtKB-KW"/>
</dbReference>
<keyword evidence="3" id="KW-0547">Nucleotide-binding</keyword>
<dbReference type="AlphaFoldDB" id="A0AAD7W305"/>
<keyword evidence="15" id="KW-1185">Reference proteome</keyword>
<keyword evidence="7 12" id="KW-1133">Transmembrane helix</keyword>
<reference evidence="14" key="1">
    <citation type="journal article" date="2023" name="Science">
        <title>Genome structures resolve the early diversification of teleost fishes.</title>
        <authorList>
            <person name="Parey E."/>
            <person name="Louis A."/>
            <person name="Montfort J."/>
            <person name="Bouchez O."/>
            <person name="Roques C."/>
            <person name="Iampietro C."/>
            <person name="Lluch J."/>
            <person name="Castinel A."/>
            <person name="Donnadieu C."/>
            <person name="Desvignes T."/>
            <person name="Floi Bucao C."/>
            <person name="Jouanno E."/>
            <person name="Wen M."/>
            <person name="Mejri S."/>
            <person name="Dirks R."/>
            <person name="Jansen H."/>
            <person name="Henkel C."/>
            <person name="Chen W.J."/>
            <person name="Zahm M."/>
            <person name="Cabau C."/>
            <person name="Klopp C."/>
            <person name="Thompson A.W."/>
            <person name="Robinson-Rechavi M."/>
            <person name="Braasch I."/>
            <person name="Lecointre G."/>
            <person name="Bobe J."/>
            <person name="Postlethwait J.H."/>
            <person name="Berthelot C."/>
            <person name="Roest Crollius H."/>
            <person name="Guiguen Y."/>
        </authorList>
    </citation>
    <scope>NUCLEOTIDE SEQUENCE</scope>
    <source>
        <strain evidence="14">NC1722</strain>
    </source>
</reference>
<dbReference type="InterPro" id="IPR036543">
    <property type="entry name" value="Guanylate-bd_C_sf"/>
</dbReference>
<dbReference type="InterPro" id="IPR015894">
    <property type="entry name" value="Guanylate-bd_N"/>
</dbReference>
<keyword evidence="5" id="KW-0256">Endoplasmic reticulum</keyword>
<evidence type="ECO:0000256" key="11">
    <source>
        <dbReference type="PROSITE-ProRule" id="PRU01052"/>
    </source>
</evidence>
<comment type="similarity">
    <text evidence="11">Belongs to the TRAFAC class dynamin-like GTPase superfamily. GB1/RHD3 GTPase family.</text>
</comment>
<gene>
    <name evidence="14" type="ORF">AAFF_G00255590</name>
</gene>
<evidence type="ECO:0000256" key="12">
    <source>
        <dbReference type="SAM" id="Phobius"/>
    </source>
</evidence>